<name>A0A2S2NTF8_SCHGA</name>
<feature type="signal peptide" evidence="2">
    <location>
        <begin position="1"/>
        <end position="21"/>
    </location>
</feature>
<keyword evidence="2" id="KW-0732">Signal</keyword>
<dbReference type="EMBL" id="GGMR01007874">
    <property type="protein sequence ID" value="MBY20493.1"/>
    <property type="molecule type" value="Transcribed_RNA"/>
</dbReference>
<feature type="region of interest" description="Disordered" evidence="1">
    <location>
        <begin position="62"/>
        <end position="85"/>
    </location>
</feature>
<accession>A0A2S2NTF8</accession>
<organism evidence="3">
    <name type="scientific">Schizaphis graminum</name>
    <name type="common">Green bug aphid</name>
    <dbReference type="NCBI Taxonomy" id="13262"/>
    <lineage>
        <taxon>Eukaryota</taxon>
        <taxon>Metazoa</taxon>
        <taxon>Ecdysozoa</taxon>
        <taxon>Arthropoda</taxon>
        <taxon>Hexapoda</taxon>
        <taxon>Insecta</taxon>
        <taxon>Pterygota</taxon>
        <taxon>Neoptera</taxon>
        <taxon>Paraneoptera</taxon>
        <taxon>Hemiptera</taxon>
        <taxon>Sternorrhyncha</taxon>
        <taxon>Aphidomorpha</taxon>
        <taxon>Aphidoidea</taxon>
        <taxon>Aphididae</taxon>
        <taxon>Aphidini</taxon>
        <taxon>Schizaphis</taxon>
    </lineage>
</organism>
<sequence length="266" mass="29309">MAYIQILAIVLCSCFVQDAFSVAKVVQKPVAAAPTNDVATPQFPDAKGQTATMRPVRRVTSVKRMVSQKPTAVQAPPPPPPPPPPKYPYLTAVKDMFWNMWEDINRNDVGKLSTRALRNTLGNVLVDDLFWSSASSAIRRRAKVTNNSQRADHKIRMCNALTSTLTSPNAMQGFKEVVNELYGTVSRIQSDIGTNALRQATKMVNDGEVTNDLNMLTNTVNNIRLDPLMLLKGFNMFQRTLNMGGMLNMSGGMAKGLMSITSKFNN</sequence>
<dbReference type="AlphaFoldDB" id="A0A2S2NTF8"/>
<protein>
    <submittedName>
        <fullName evidence="3">Uncharacterized protein</fullName>
    </submittedName>
</protein>
<reference evidence="3" key="1">
    <citation type="submission" date="2018-04" db="EMBL/GenBank/DDBJ databases">
        <title>Transcriptome of Schizaphis graminum biotype I.</title>
        <authorList>
            <person name="Scully E.D."/>
            <person name="Geib S.M."/>
            <person name="Palmer N.A."/>
            <person name="Koch K."/>
            <person name="Bradshaw J."/>
            <person name="Heng-Moss T."/>
            <person name="Sarath G."/>
        </authorList>
    </citation>
    <scope>NUCLEOTIDE SEQUENCE</scope>
</reference>
<evidence type="ECO:0000256" key="2">
    <source>
        <dbReference type="SAM" id="SignalP"/>
    </source>
</evidence>
<feature type="chain" id="PRO_5015651700" evidence="2">
    <location>
        <begin position="22"/>
        <end position="266"/>
    </location>
</feature>
<feature type="compositionally biased region" description="Pro residues" evidence="1">
    <location>
        <begin position="75"/>
        <end position="85"/>
    </location>
</feature>
<evidence type="ECO:0000313" key="3">
    <source>
        <dbReference type="EMBL" id="MBY20493.1"/>
    </source>
</evidence>
<proteinExistence type="predicted"/>
<evidence type="ECO:0000256" key="1">
    <source>
        <dbReference type="SAM" id="MobiDB-lite"/>
    </source>
</evidence>
<gene>
    <name evidence="3" type="ORF">g.50338</name>
</gene>